<comment type="subcellular location">
    <subcellularLocation>
        <location evidence="1">Membrane</location>
        <topology evidence="1">Multi-pass membrane protein</topology>
    </subcellularLocation>
</comment>
<dbReference type="RefSeq" id="WP_083068071.1">
    <property type="nucleotide sequence ID" value="NZ_NBTM02000001.1"/>
</dbReference>
<dbReference type="EMBL" id="NBTM02000001">
    <property type="protein sequence ID" value="PNL91232.1"/>
    <property type="molecule type" value="Genomic_DNA"/>
</dbReference>
<protein>
    <recommendedName>
        <fullName evidence="8">Energy-coupling factor transporter transmembrane protein EcfT</fullName>
    </recommendedName>
</protein>
<gene>
    <name evidence="6" type="ORF">A6J77_002900</name>
</gene>
<name>A0A2J9PLL8_9LACT</name>
<feature type="transmembrane region" description="Helical" evidence="5">
    <location>
        <begin position="124"/>
        <end position="142"/>
    </location>
</feature>
<organism evidence="6 7">
    <name type="scientific">Aerococcus viridans</name>
    <dbReference type="NCBI Taxonomy" id="1377"/>
    <lineage>
        <taxon>Bacteria</taxon>
        <taxon>Bacillati</taxon>
        <taxon>Bacillota</taxon>
        <taxon>Bacilli</taxon>
        <taxon>Lactobacillales</taxon>
        <taxon>Aerococcaceae</taxon>
        <taxon>Aerococcus</taxon>
    </lineage>
</organism>
<feature type="transmembrane region" description="Helical" evidence="5">
    <location>
        <begin position="69"/>
        <end position="88"/>
    </location>
</feature>
<evidence type="ECO:0000256" key="3">
    <source>
        <dbReference type="ARBA" id="ARBA00022989"/>
    </source>
</evidence>
<comment type="caution">
    <text evidence="6">The sequence shown here is derived from an EMBL/GenBank/DDBJ whole genome shotgun (WGS) entry which is preliminary data.</text>
</comment>
<dbReference type="AlphaFoldDB" id="A0A2J9PLL8"/>
<accession>A0A2J9PLL8</accession>
<evidence type="ECO:0000313" key="6">
    <source>
        <dbReference type="EMBL" id="PNL91232.1"/>
    </source>
</evidence>
<feature type="transmembrane region" description="Helical" evidence="5">
    <location>
        <begin position="250"/>
        <end position="269"/>
    </location>
</feature>
<keyword evidence="4 5" id="KW-0472">Membrane</keyword>
<proteinExistence type="predicted"/>
<dbReference type="Pfam" id="PF02361">
    <property type="entry name" value="CbiQ"/>
    <property type="match status" value="1"/>
</dbReference>
<dbReference type="Proteomes" id="UP000192813">
    <property type="component" value="Unassembled WGS sequence"/>
</dbReference>
<reference evidence="7" key="1">
    <citation type="submission" date="2017-12" db="EMBL/GenBank/DDBJ databases">
        <title>FDA dAtabase for Regulatory Grade micrObial Sequences (FDA-ARGOS): Supporting development and validation of Infectious Disease Dx tests.</title>
        <authorList>
            <person name="Hoffmann M."/>
            <person name="Allard M."/>
            <person name="Evans P."/>
            <person name="Brown E."/>
            <person name="Tallon L."/>
            <person name="Sadzewicz L."/>
            <person name="Sengamalay N."/>
            <person name="Ott S."/>
            <person name="Godinez A."/>
            <person name="Nagaraj S."/>
            <person name="Vavikolanu K."/>
            <person name="Aluvathingal J."/>
            <person name="Nadendla S."/>
            <person name="Sichtig H."/>
        </authorList>
    </citation>
    <scope>NUCLEOTIDE SEQUENCE [LARGE SCALE GENOMIC DNA]</scope>
    <source>
        <strain evidence="7">FDAARGOS_249</strain>
    </source>
</reference>
<keyword evidence="3 5" id="KW-1133">Transmembrane helix</keyword>
<dbReference type="GO" id="GO:0005886">
    <property type="term" value="C:plasma membrane"/>
    <property type="evidence" value="ECO:0007669"/>
    <property type="project" value="UniProtKB-ARBA"/>
</dbReference>
<dbReference type="PANTHER" id="PTHR33514">
    <property type="entry name" value="PROTEIN ABCI12, CHLOROPLASTIC"/>
    <property type="match status" value="1"/>
</dbReference>
<evidence type="ECO:0000313" key="7">
    <source>
        <dbReference type="Proteomes" id="UP000192813"/>
    </source>
</evidence>
<evidence type="ECO:0008006" key="8">
    <source>
        <dbReference type="Google" id="ProtNLM"/>
    </source>
</evidence>
<evidence type="ECO:0000256" key="4">
    <source>
        <dbReference type="ARBA" id="ARBA00023136"/>
    </source>
</evidence>
<keyword evidence="2 5" id="KW-0812">Transmembrane</keyword>
<feature type="transmembrane region" description="Helical" evidence="5">
    <location>
        <begin position="21"/>
        <end position="39"/>
    </location>
</feature>
<dbReference type="CDD" id="cd16914">
    <property type="entry name" value="EcfT"/>
    <property type="match status" value="1"/>
</dbReference>
<dbReference type="InterPro" id="IPR003339">
    <property type="entry name" value="ABC/ECF_trnsptr_transmembrane"/>
</dbReference>
<evidence type="ECO:0000256" key="5">
    <source>
        <dbReference type="SAM" id="Phobius"/>
    </source>
</evidence>
<feature type="transmembrane region" description="Helical" evidence="5">
    <location>
        <begin position="45"/>
        <end position="62"/>
    </location>
</feature>
<sequence length="279" mass="31989">MANKQGQSFGYIKKDSPLHRLSGATKLIAFILLSVIAMTSYDTRFLVGLAVLSLVLFYISKIKWAEVSTVVYFILVFSLLNLVTVYIFEPEYGVNLYQSRTVIWEGIGRYSLTWEQVFYEFNLMIKYFSTIPLALIFMLTTNPSEFASSLNRIGVSYRISYAVSLALRYIPDIQNQFFAVRQSQQARGIEMSNKAGLTVRVKRSAQVIMPLIFSSLDRIEVISQAMELRRFGKGNKRTWYRARPFMKADIIALIVTGLLVGLGLWLFVVNQGRFYNPFH</sequence>
<evidence type="ECO:0000256" key="2">
    <source>
        <dbReference type="ARBA" id="ARBA00022692"/>
    </source>
</evidence>
<evidence type="ECO:0000256" key="1">
    <source>
        <dbReference type="ARBA" id="ARBA00004141"/>
    </source>
</evidence>
<dbReference type="PANTHER" id="PTHR33514:SF1">
    <property type="entry name" value="ABC TRANSPORTER PERMEASE"/>
    <property type="match status" value="1"/>
</dbReference>